<organism evidence="1 2">
    <name type="scientific">Folsomia candida</name>
    <name type="common">Springtail</name>
    <dbReference type="NCBI Taxonomy" id="158441"/>
    <lineage>
        <taxon>Eukaryota</taxon>
        <taxon>Metazoa</taxon>
        <taxon>Ecdysozoa</taxon>
        <taxon>Arthropoda</taxon>
        <taxon>Hexapoda</taxon>
        <taxon>Collembola</taxon>
        <taxon>Entomobryomorpha</taxon>
        <taxon>Isotomoidea</taxon>
        <taxon>Isotomidae</taxon>
        <taxon>Proisotominae</taxon>
        <taxon>Folsomia</taxon>
    </lineage>
</organism>
<reference evidence="1 2" key="1">
    <citation type="submission" date="2015-12" db="EMBL/GenBank/DDBJ databases">
        <title>The genome of Folsomia candida.</title>
        <authorList>
            <person name="Faddeeva A."/>
            <person name="Derks M.F."/>
            <person name="Anvar Y."/>
            <person name="Smit S."/>
            <person name="Van Straalen N."/>
            <person name="Roelofs D."/>
        </authorList>
    </citation>
    <scope>NUCLEOTIDE SEQUENCE [LARGE SCALE GENOMIC DNA]</scope>
    <source>
        <strain evidence="1 2">VU population</strain>
        <tissue evidence="1">Whole body</tissue>
    </source>
</reference>
<accession>A0A226DMK8</accession>
<comment type="caution">
    <text evidence="1">The sequence shown here is derived from an EMBL/GenBank/DDBJ whole genome shotgun (WGS) entry which is preliminary data.</text>
</comment>
<dbReference type="OrthoDB" id="610608at2759"/>
<dbReference type="EMBL" id="LNIX01000016">
    <property type="protein sequence ID" value="OXA46084.1"/>
    <property type="molecule type" value="Genomic_DNA"/>
</dbReference>
<dbReference type="Proteomes" id="UP000198287">
    <property type="component" value="Unassembled WGS sequence"/>
</dbReference>
<evidence type="ECO:0000313" key="1">
    <source>
        <dbReference type="EMBL" id="OXA46084.1"/>
    </source>
</evidence>
<name>A0A226DMK8_FOLCA</name>
<proteinExistence type="predicted"/>
<sequence length="492" mass="55002">MSRFWSGQIWSPYMTATFGSGVKITDASEFLKERGKAFIHVPSYEEFKIIIHIIISGVIRGVVDQYGYYPYNIVKLSALALPSTWFGEVGYTVVQQSVVSLGLEHMALPSAILPPFAMMDAWTESDIVLANGTVYRIADRPTISSRECISEIITSFSQFPPRACTQDISRGENCSIAARTDFQGKAPDLQNRVLLKGPMSIFGGSRVQVVINTGKHTSDTSPGDARWTLFPEMEKLDASRERDAVEGLHRSRNIAGFNALQKYTMLSLHKKVDNKTLENPAVGPGYKLMSATCEECGWSYRDDSPTWLENSVACPLYEMHRIVFRIKLILLEIPAGLSKILIRFQPSSKTLLSFANRIADTVIFEISYSGRNNRNEAVAGLGFFQGVMQTLIREHLCRPHGEKNGLYYNTEPLLWTPIFTGDPVTTWPQLARDVYTYDPLGVFRNKFALRFLGVSKKILTPKLDIVPSLTIAFARKTLIVESVKGVTANCQV</sequence>
<dbReference type="AlphaFoldDB" id="A0A226DMK8"/>
<evidence type="ECO:0000313" key="2">
    <source>
        <dbReference type="Proteomes" id="UP000198287"/>
    </source>
</evidence>
<keyword evidence="2" id="KW-1185">Reference proteome</keyword>
<gene>
    <name evidence="1" type="ORF">Fcan01_19311</name>
</gene>
<protein>
    <submittedName>
        <fullName evidence="1">Urease accessory protein UreD 2</fullName>
    </submittedName>
</protein>
<dbReference type="STRING" id="158441.A0A226DMK8"/>